<dbReference type="Proteomes" id="UP001151760">
    <property type="component" value="Unassembled WGS sequence"/>
</dbReference>
<proteinExistence type="predicted"/>
<organism evidence="1 2">
    <name type="scientific">Tanacetum coccineum</name>
    <dbReference type="NCBI Taxonomy" id="301880"/>
    <lineage>
        <taxon>Eukaryota</taxon>
        <taxon>Viridiplantae</taxon>
        <taxon>Streptophyta</taxon>
        <taxon>Embryophyta</taxon>
        <taxon>Tracheophyta</taxon>
        <taxon>Spermatophyta</taxon>
        <taxon>Magnoliopsida</taxon>
        <taxon>eudicotyledons</taxon>
        <taxon>Gunneridae</taxon>
        <taxon>Pentapetalae</taxon>
        <taxon>asterids</taxon>
        <taxon>campanulids</taxon>
        <taxon>Asterales</taxon>
        <taxon>Asteraceae</taxon>
        <taxon>Asteroideae</taxon>
        <taxon>Anthemideae</taxon>
        <taxon>Anthemidinae</taxon>
        <taxon>Tanacetum</taxon>
    </lineage>
</organism>
<sequence>MQLRVLICGMEKASEAIRERCVSMREKKATVDWRGNKRDMIEIAAITRSTDQIRQSTVIMENLMKISKKARILELKRRHLKILTLTSYTPYPSRKIRRICTCTSRKTTKDSRSIRHIQKESIRRIQFKVIKYSGRKSKTWSPYSMNP</sequence>
<protein>
    <submittedName>
        <fullName evidence="1">Uncharacterized protein</fullName>
    </submittedName>
</protein>
<evidence type="ECO:0000313" key="2">
    <source>
        <dbReference type="Proteomes" id="UP001151760"/>
    </source>
</evidence>
<reference evidence="1" key="2">
    <citation type="submission" date="2022-01" db="EMBL/GenBank/DDBJ databases">
        <authorList>
            <person name="Yamashiro T."/>
            <person name="Shiraishi A."/>
            <person name="Satake H."/>
            <person name="Nakayama K."/>
        </authorList>
    </citation>
    <scope>NUCLEOTIDE SEQUENCE</scope>
</reference>
<gene>
    <name evidence="1" type="ORF">Tco_0950921</name>
</gene>
<reference evidence="1" key="1">
    <citation type="journal article" date="2022" name="Int. J. Mol. Sci.">
        <title>Draft Genome of Tanacetum Coccineum: Genomic Comparison of Closely Related Tanacetum-Family Plants.</title>
        <authorList>
            <person name="Yamashiro T."/>
            <person name="Shiraishi A."/>
            <person name="Nakayama K."/>
            <person name="Satake H."/>
        </authorList>
    </citation>
    <scope>NUCLEOTIDE SEQUENCE</scope>
</reference>
<comment type="caution">
    <text evidence="1">The sequence shown here is derived from an EMBL/GenBank/DDBJ whole genome shotgun (WGS) entry which is preliminary data.</text>
</comment>
<name>A0ABQ5DSP6_9ASTR</name>
<evidence type="ECO:0000313" key="1">
    <source>
        <dbReference type="EMBL" id="GJT42206.1"/>
    </source>
</evidence>
<accession>A0ABQ5DSP6</accession>
<dbReference type="EMBL" id="BQNB010015626">
    <property type="protein sequence ID" value="GJT42206.1"/>
    <property type="molecule type" value="Genomic_DNA"/>
</dbReference>
<keyword evidence="2" id="KW-1185">Reference proteome</keyword>